<dbReference type="EMBL" id="BPQB01000007">
    <property type="protein sequence ID" value="GJE87858.1"/>
    <property type="molecule type" value="Genomic_DNA"/>
</dbReference>
<dbReference type="GO" id="GO:0003950">
    <property type="term" value="F:NAD+ poly-ADP-ribosyltransferase activity"/>
    <property type="evidence" value="ECO:0007669"/>
    <property type="project" value="InterPro"/>
</dbReference>
<comment type="caution">
    <text evidence="3">The sequence shown here is derived from an EMBL/GenBank/DDBJ whole genome shotgun (WGS) entry which is preliminary data.</text>
</comment>
<dbReference type="OrthoDB" id="9514740at2759"/>
<evidence type="ECO:0000259" key="2">
    <source>
        <dbReference type="Pfam" id="PF00644"/>
    </source>
</evidence>
<accession>A0A9P3G2J7</accession>
<sequence length="361" mass="40103">MQGTSDSQIVTIGNLMPLSSQNCHARPVYVDERRVHDYCGRTCAQLYQDRLAREDMQAQGNVHIIYPHPRVQPSFVDRRVQPSFAEPLVQPSFVDPRAQPDFAVPRIRPEFVDPLVQPDFAVPREYDGVGQTGTSNSVSSADPRRGAYADMDNSGVSVLEEIPSSQEEFQEISVFFRAMWKHQNKPKPSTLAKLYRVHSDAAHLARFQAYKTATGNARKRWHGTRRTCRVGDDAARLGCCRDAQCATCQILQHAFRLPPARGGRTGFHRFGRGLYTSATTSKAADYATSTARSSPYVALILCEVVMGRVYPMAVDARSGAQVPGGYDSVVGVPGVTLNYDEAVVYREDAIRPEYLVLFEVA</sequence>
<dbReference type="AlphaFoldDB" id="A0A9P3G2J7"/>
<dbReference type="Proteomes" id="UP000703269">
    <property type="component" value="Unassembled WGS sequence"/>
</dbReference>
<keyword evidence="4" id="KW-1185">Reference proteome</keyword>
<evidence type="ECO:0000313" key="4">
    <source>
        <dbReference type="Proteomes" id="UP000703269"/>
    </source>
</evidence>
<name>A0A9P3G2J7_9APHY</name>
<dbReference type="PANTHER" id="PTHR31681:SF3">
    <property type="entry name" value="OS04G0690100 PROTEIN"/>
    <property type="match status" value="1"/>
</dbReference>
<dbReference type="PANTHER" id="PTHR31681">
    <property type="entry name" value="C2H2-LIKE ZINC FINGER PROTEIN"/>
    <property type="match status" value="1"/>
</dbReference>
<evidence type="ECO:0000256" key="1">
    <source>
        <dbReference type="SAM" id="MobiDB-lite"/>
    </source>
</evidence>
<organism evidence="3 4">
    <name type="scientific">Phanerochaete sordida</name>
    <dbReference type="NCBI Taxonomy" id="48140"/>
    <lineage>
        <taxon>Eukaryota</taxon>
        <taxon>Fungi</taxon>
        <taxon>Dikarya</taxon>
        <taxon>Basidiomycota</taxon>
        <taxon>Agaricomycotina</taxon>
        <taxon>Agaricomycetes</taxon>
        <taxon>Polyporales</taxon>
        <taxon>Phanerochaetaceae</taxon>
        <taxon>Phanerochaete</taxon>
    </lineage>
</organism>
<protein>
    <recommendedName>
        <fullName evidence="2">PARP catalytic domain-containing protein</fullName>
    </recommendedName>
</protein>
<dbReference type="Pfam" id="PF00644">
    <property type="entry name" value="PARP"/>
    <property type="match status" value="1"/>
</dbReference>
<dbReference type="Gene3D" id="3.90.228.10">
    <property type="match status" value="1"/>
</dbReference>
<dbReference type="SUPFAM" id="SSF56399">
    <property type="entry name" value="ADP-ribosylation"/>
    <property type="match status" value="1"/>
</dbReference>
<dbReference type="InterPro" id="IPR012317">
    <property type="entry name" value="Poly(ADP-ribose)pol_cat_dom"/>
</dbReference>
<gene>
    <name evidence="3" type="ORF">PsYK624_039420</name>
</gene>
<feature type="region of interest" description="Disordered" evidence="1">
    <location>
        <begin position="126"/>
        <end position="147"/>
    </location>
</feature>
<feature type="domain" description="PARP catalytic" evidence="2">
    <location>
        <begin position="248"/>
        <end position="330"/>
    </location>
</feature>
<proteinExistence type="predicted"/>
<evidence type="ECO:0000313" key="3">
    <source>
        <dbReference type="EMBL" id="GJE87858.1"/>
    </source>
</evidence>
<reference evidence="3 4" key="1">
    <citation type="submission" date="2021-08" db="EMBL/GenBank/DDBJ databases">
        <title>Draft Genome Sequence of Phanerochaete sordida strain YK-624.</title>
        <authorList>
            <person name="Mori T."/>
            <person name="Dohra H."/>
            <person name="Suzuki T."/>
            <person name="Kawagishi H."/>
            <person name="Hirai H."/>
        </authorList>
    </citation>
    <scope>NUCLEOTIDE SEQUENCE [LARGE SCALE GENOMIC DNA]</scope>
    <source>
        <strain evidence="3 4">YK-624</strain>
    </source>
</reference>